<accession>A0AAJ7S9H3</accession>
<dbReference type="GO" id="GO:0016491">
    <property type="term" value="F:oxidoreductase activity"/>
    <property type="evidence" value="ECO:0007669"/>
    <property type="project" value="TreeGrafter"/>
</dbReference>
<dbReference type="PANTHER" id="PTHR11552:SF227">
    <property type="entry name" value="GLUCOSE DEHYDROGENASE [FAD, QUINONE]-LIKE PROTEIN"/>
    <property type="match status" value="1"/>
</dbReference>
<organism evidence="2 3">
    <name type="scientific">Ceratina calcarata</name>
    <dbReference type="NCBI Taxonomy" id="156304"/>
    <lineage>
        <taxon>Eukaryota</taxon>
        <taxon>Metazoa</taxon>
        <taxon>Ecdysozoa</taxon>
        <taxon>Arthropoda</taxon>
        <taxon>Hexapoda</taxon>
        <taxon>Insecta</taxon>
        <taxon>Pterygota</taxon>
        <taxon>Neoptera</taxon>
        <taxon>Endopterygota</taxon>
        <taxon>Hymenoptera</taxon>
        <taxon>Apocrita</taxon>
        <taxon>Aculeata</taxon>
        <taxon>Apoidea</taxon>
        <taxon>Anthophila</taxon>
        <taxon>Apidae</taxon>
        <taxon>Ceratina</taxon>
        <taxon>Zadontomerus</taxon>
    </lineage>
</organism>
<protein>
    <submittedName>
        <fullName evidence="3">Glucose dehydrogenase [FAD, quinone]-like</fullName>
    </submittedName>
</protein>
<dbReference type="InterPro" id="IPR036188">
    <property type="entry name" value="FAD/NAD-bd_sf"/>
</dbReference>
<dbReference type="InterPro" id="IPR012132">
    <property type="entry name" value="GMC_OxRdtase"/>
</dbReference>
<dbReference type="KEGG" id="ccal:113464869"/>
<dbReference type="Gene3D" id="3.50.50.60">
    <property type="entry name" value="FAD/NAD(P)-binding domain"/>
    <property type="match status" value="1"/>
</dbReference>
<evidence type="ECO:0000313" key="3">
    <source>
        <dbReference type="RefSeq" id="XP_026673175.1"/>
    </source>
</evidence>
<dbReference type="GO" id="GO:0050660">
    <property type="term" value="F:flavin adenine dinucleotide binding"/>
    <property type="evidence" value="ECO:0007669"/>
    <property type="project" value="InterPro"/>
</dbReference>
<dbReference type="Proteomes" id="UP000694925">
    <property type="component" value="Unplaced"/>
</dbReference>
<dbReference type="SUPFAM" id="SSF51905">
    <property type="entry name" value="FAD/NAD(P)-binding domain"/>
    <property type="match status" value="1"/>
</dbReference>
<dbReference type="GeneID" id="113464869"/>
<sequence length="144" mass="16120">MSSVIQCLATQIAQTLWTTDWILIFLQTLIVLYRPDVADVENRVRPTPPPSLRSNYDFIIIGGGSAGSVLANRLSENEKWSVLLLEAGPNEPYATDITIMSTRLQPSSLFWNFTTLPSANYCIIQEIGCNWGHGRVLHLDNENN</sequence>
<reference evidence="3" key="1">
    <citation type="submission" date="2025-08" db="UniProtKB">
        <authorList>
            <consortium name="RefSeq"/>
        </authorList>
    </citation>
    <scope>IDENTIFICATION</scope>
    <source>
        <tissue evidence="3">Whole body</tissue>
    </source>
</reference>
<evidence type="ECO:0000313" key="2">
    <source>
        <dbReference type="Proteomes" id="UP000694925"/>
    </source>
</evidence>
<comment type="similarity">
    <text evidence="1">Belongs to the GMC oxidoreductase family.</text>
</comment>
<dbReference type="PANTHER" id="PTHR11552">
    <property type="entry name" value="GLUCOSE-METHANOL-CHOLINE GMC OXIDOREDUCTASE"/>
    <property type="match status" value="1"/>
</dbReference>
<evidence type="ECO:0000256" key="1">
    <source>
        <dbReference type="ARBA" id="ARBA00010790"/>
    </source>
</evidence>
<proteinExistence type="inferred from homology"/>
<dbReference type="AlphaFoldDB" id="A0AAJ7S9H3"/>
<dbReference type="Gene3D" id="3.30.560.10">
    <property type="entry name" value="Glucose Oxidase, domain 3"/>
    <property type="match status" value="1"/>
</dbReference>
<name>A0AAJ7S9H3_9HYME</name>
<dbReference type="Pfam" id="PF05834">
    <property type="entry name" value="Lycopene_cycl"/>
    <property type="match status" value="1"/>
</dbReference>
<keyword evidence="2" id="KW-1185">Reference proteome</keyword>
<dbReference type="RefSeq" id="XP_026673175.1">
    <property type="nucleotide sequence ID" value="XM_026817374.1"/>
</dbReference>
<gene>
    <name evidence="3" type="primary">LOC113464869</name>
</gene>